<evidence type="ECO:0000256" key="6">
    <source>
        <dbReference type="ARBA" id="ARBA00022777"/>
    </source>
</evidence>
<gene>
    <name evidence="14" type="ORF">JBL43_16655</name>
</gene>
<keyword evidence="10" id="KW-0472">Membrane</keyword>
<keyword evidence="10" id="KW-0812">Transmembrane</keyword>
<sequence>MKKNLLLFVLYLFIFHLGYSQNIKKNDSLKELLITINPDSLQLKSQVYGNIIWNYATTRIKLDSARMYNDTLFAYSKEASFDKGIASSHYYYGFINRLEGNHKEGLEYLEKYIDYARIHKDSTKIINGLFQIAVIHSNMGNFSESLATHYKLLEIYKSRKNKNSEAYELQAIGHLLRKVGKHKEAIEAYEDAIQLFKETIIDKIGLSMAYESLGNTYSELKDYPKSENFYLEALAYAKSENNSDGIASVTENLGNLFYEKGDYKNALEYFSEALNARENMPSKRNIAISLSTVGKTYLSLEQDDKAEEYLLKSMTIAKENDMKPELVGIYENLIKLNKKQNKFKNAFNYQTAYMVINDSILGKEKMNQMLELNAKYETEKKDTQLQLLKVETEQKEQQNRLYFTLAIAGLVIACLLGFFGYKNKKNNTILAKQKKLLQVALDEKNTLLKEVHHRVKNSFQIVSSLLYLQSENMEDKEGKLAIKEAENRVRSMVLVHQKLYNNEELVGIDTKEYINDLVKDIFDSHQFQKETITYELDVESIVLDIETVTPIGLILNELIINTLKHAFKEVNSFSKLNINFAKANNQLVLTVRDNGKGFEGEIKSSSFGIMLMKALSKKLKATLKYNSTIGMGTVAVLNINKFSQLS</sequence>
<feature type="repeat" description="TPR" evidence="8">
    <location>
        <begin position="207"/>
        <end position="240"/>
    </location>
</feature>
<evidence type="ECO:0000256" key="4">
    <source>
        <dbReference type="ARBA" id="ARBA00022679"/>
    </source>
</evidence>
<evidence type="ECO:0000313" key="15">
    <source>
        <dbReference type="Proteomes" id="UP000623301"/>
    </source>
</evidence>
<dbReference type="InterPro" id="IPR026000">
    <property type="entry name" value="Apc5_dom"/>
</dbReference>
<dbReference type="EMBL" id="JAEHFJ010000010">
    <property type="protein sequence ID" value="MBJ2175887.1"/>
    <property type="molecule type" value="Genomic_DNA"/>
</dbReference>
<dbReference type="RefSeq" id="WP_198842541.1">
    <property type="nucleotide sequence ID" value="NZ_JAEHFJ010000010.1"/>
</dbReference>
<dbReference type="InterPro" id="IPR019734">
    <property type="entry name" value="TPR_rpt"/>
</dbReference>
<keyword evidence="15" id="KW-1185">Reference proteome</keyword>
<evidence type="ECO:0000256" key="5">
    <source>
        <dbReference type="ARBA" id="ARBA00022741"/>
    </source>
</evidence>
<keyword evidence="8" id="KW-0802">TPR repeat</keyword>
<dbReference type="PROSITE" id="PS50005">
    <property type="entry name" value="TPR"/>
    <property type="match status" value="3"/>
</dbReference>
<keyword evidence="4" id="KW-0808">Transferase</keyword>
<dbReference type="Pfam" id="PF12862">
    <property type="entry name" value="ANAPC5"/>
    <property type="match status" value="1"/>
</dbReference>
<comment type="catalytic activity">
    <reaction evidence="1">
        <text>ATP + protein L-histidine = ADP + protein N-phospho-L-histidine.</text>
        <dbReference type="EC" id="2.7.13.3"/>
    </reaction>
</comment>
<feature type="domain" description="Signal transduction histidine kinase subgroup 2 dimerisation and phosphoacceptor" evidence="11">
    <location>
        <begin position="450"/>
        <end position="524"/>
    </location>
</feature>
<protein>
    <recommendedName>
        <fullName evidence="2">histidine kinase</fullName>
        <ecNumber evidence="2">2.7.13.3</ecNumber>
    </recommendedName>
</protein>
<dbReference type="InterPro" id="IPR036890">
    <property type="entry name" value="HATPase_C_sf"/>
</dbReference>
<dbReference type="EC" id="2.7.13.3" evidence="2"/>
<dbReference type="InterPro" id="IPR003594">
    <property type="entry name" value="HATPase_dom"/>
</dbReference>
<dbReference type="InterPro" id="IPR011495">
    <property type="entry name" value="Sig_transdc_His_kin_sub2_dim/P"/>
</dbReference>
<dbReference type="PANTHER" id="PTHR41523:SF8">
    <property type="entry name" value="ETHYLENE RESPONSE SENSOR PROTEIN"/>
    <property type="match status" value="1"/>
</dbReference>
<keyword evidence="7" id="KW-0067">ATP-binding</keyword>
<proteinExistence type="predicted"/>
<comment type="caution">
    <text evidence="14">The sequence shown here is derived from an EMBL/GenBank/DDBJ whole genome shotgun (WGS) entry which is preliminary data.</text>
</comment>
<evidence type="ECO:0000256" key="2">
    <source>
        <dbReference type="ARBA" id="ARBA00012438"/>
    </source>
</evidence>
<keyword evidence="6" id="KW-0418">Kinase</keyword>
<dbReference type="InterPro" id="IPR011990">
    <property type="entry name" value="TPR-like_helical_dom_sf"/>
</dbReference>
<keyword evidence="10" id="KW-1133">Transmembrane helix</keyword>
<feature type="domain" description="Histidine kinase/HSP90-like ATPase" evidence="13">
    <location>
        <begin position="541"/>
        <end position="621"/>
    </location>
</feature>
<name>A0ABS0WV77_9FLAO</name>
<dbReference type="Gene3D" id="3.30.565.10">
    <property type="entry name" value="Histidine kinase-like ATPase, C-terminal domain"/>
    <property type="match status" value="1"/>
</dbReference>
<dbReference type="SUPFAM" id="SSF48452">
    <property type="entry name" value="TPR-like"/>
    <property type="match status" value="2"/>
</dbReference>
<dbReference type="PANTHER" id="PTHR41523">
    <property type="entry name" value="TWO-COMPONENT SYSTEM SENSOR PROTEIN"/>
    <property type="match status" value="1"/>
</dbReference>
<evidence type="ECO:0000259" key="12">
    <source>
        <dbReference type="Pfam" id="PF12862"/>
    </source>
</evidence>
<evidence type="ECO:0000256" key="10">
    <source>
        <dbReference type="SAM" id="Phobius"/>
    </source>
</evidence>
<feature type="repeat" description="TPR" evidence="8">
    <location>
        <begin position="166"/>
        <end position="199"/>
    </location>
</feature>
<dbReference type="Gene3D" id="1.25.40.10">
    <property type="entry name" value="Tetratricopeptide repeat domain"/>
    <property type="match status" value="2"/>
</dbReference>
<feature type="repeat" description="TPR" evidence="8">
    <location>
        <begin position="247"/>
        <end position="280"/>
    </location>
</feature>
<evidence type="ECO:0000259" key="11">
    <source>
        <dbReference type="Pfam" id="PF07568"/>
    </source>
</evidence>
<feature type="transmembrane region" description="Helical" evidence="10">
    <location>
        <begin position="401"/>
        <end position="421"/>
    </location>
</feature>
<keyword evidence="3" id="KW-0597">Phosphoprotein</keyword>
<feature type="coiled-coil region" evidence="9">
    <location>
        <begin position="366"/>
        <end position="400"/>
    </location>
</feature>
<evidence type="ECO:0000256" key="7">
    <source>
        <dbReference type="ARBA" id="ARBA00022840"/>
    </source>
</evidence>
<evidence type="ECO:0000256" key="3">
    <source>
        <dbReference type="ARBA" id="ARBA00022553"/>
    </source>
</evidence>
<keyword evidence="9" id="KW-0175">Coiled coil</keyword>
<reference evidence="14 15" key="1">
    <citation type="submission" date="2020-12" db="EMBL/GenBank/DDBJ databases">
        <title>Aureibaculum luteum sp. nov. and Aureibaculum flavum sp. nov., novel members of the family Flavobacteriaceae isolated from Antarctic intertidal sediments.</title>
        <authorList>
            <person name="He X."/>
            <person name="Zhang X."/>
        </authorList>
    </citation>
    <scope>NUCLEOTIDE SEQUENCE [LARGE SCALE GENOMIC DNA]</scope>
    <source>
        <strain evidence="14 15">A20</strain>
    </source>
</reference>
<organism evidence="14 15">
    <name type="scientific">Aureibaculum flavum</name>
    <dbReference type="NCBI Taxonomy" id="2795986"/>
    <lineage>
        <taxon>Bacteria</taxon>
        <taxon>Pseudomonadati</taxon>
        <taxon>Bacteroidota</taxon>
        <taxon>Flavobacteriia</taxon>
        <taxon>Flavobacteriales</taxon>
        <taxon>Flavobacteriaceae</taxon>
        <taxon>Aureibaculum</taxon>
    </lineage>
</organism>
<dbReference type="Pfam" id="PF13581">
    <property type="entry name" value="HATPase_c_2"/>
    <property type="match status" value="1"/>
</dbReference>
<evidence type="ECO:0000259" key="13">
    <source>
        <dbReference type="Pfam" id="PF13581"/>
    </source>
</evidence>
<accession>A0ABS0WV77</accession>
<dbReference type="Pfam" id="PF13424">
    <property type="entry name" value="TPR_12"/>
    <property type="match status" value="2"/>
</dbReference>
<feature type="domain" description="Anaphase-promoting complex subunit 5" evidence="12">
    <location>
        <begin position="91"/>
        <end position="162"/>
    </location>
</feature>
<evidence type="ECO:0000313" key="14">
    <source>
        <dbReference type="EMBL" id="MBJ2175887.1"/>
    </source>
</evidence>
<dbReference type="PROSITE" id="PS50293">
    <property type="entry name" value="TPR_REGION"/>
    <property type="match status" value="1"/>
</dbReference>
<dbReference type="SMART" id="SM00028">
    <property type="entry name" value="TPR"/>
    <property type="match status" value="6"/>
</dbReference>
<dbReference type="Pfam" id="PF07568">
    <property type="entry name" value="HisKA_2"/>
    <property type="match status" value="1"/>
</dbReference>
<keyword evidence="5" id="KW-0547">Nucleotide-binding</keyword>
<evidence type="ECO:0000256" key="9">
    <source>
        <dbReference type="SAM" id="Coils"/>
    </source>
</evidence>
<dbReference type="Proteomes" id="UP000623301">
    <property type="component" value="Unassembled WGS sequence"/>
</dbReference>
<dbReference type="SUPFAM" id="SSF55874">
    <property type="entry name" value="ATPase domain of HSP90 chaperone/DNA topoisomerase II/histidine kinase"/>
    <property type="match status" value="1"/>
</dbReference>
<evidence type="ECO:0000256" key="1">
    <source>
        <dbReference type="ARBA" id="ARBA00000085"/>
    </source>
</evidence>
<evidence type="ECO:0000256" key="8">
    <source>
        <dbReference type="PROSITE-ProRule" id="PRU00339"/>
    </source>
</evidence>
<dbReference type="Gene3D" id="3.30.450.20">
    <property type="entry name" value="PAS domain"/>
    <property type="match status" value="1"/>
</dbReference>